<feature type="domain" description="SMP-30/Gluconolactonase/LRE-like region" evidence="2">
    <location>
        <begin position="19"/>
        <end position="259"/>
    </location>
</feature>
<dbReference type="InterPro" id="IPR005511">
    <property type="entry name" value="SMP-30"/>
</dbReference>
<dbReference type="EMBL" id="JAGIZB010000001">
    <property type="protein sequence ID" value="MBP0443507.1"/>
    <property type="molecule type" value="Genomic_DNA"/>
</dbReference>
<evidence type="ECO:0000259" key="2">
    <source>
        <dbReference type="Pfam" id="PF08450"/>
    </source>
</evidence>
<evidence type="ECO:0000313" key="3">
    <source>
        <dbReference type="EMBL" id="MBP0443507.1"/>
    </source>
</evidence>
<dbReference type="SUPFAM" id="SSF63829">
    <property type="entry name" value="Calcium-dependent phosphotriesterase"/>
    <property type="match status" value="1"/>
</dbReference>
<proteinExistence type="inferred from homology"/>
<evidence type="ECO:0000313" key="4">
    <source>
        <dbReference type="Proteomes" id="UP000681594"/>
    </source>
</evidence>
<protein>
    <submittedName>
        <fullName evidence="3">SMP-30/gluconolactonase/LRE family protein</fullName>
    </submittedName>
</protein>
<dbReference type="RefSeq" id="WP_209377685.1">
    <property type="nucleotide sequence ID" value="NZ_JAGIZB010000001.1"/>
</dbReference>
<dbReference type="PANTHER" id="PTHR10907:SF47">
    <property type="entry name" value="REGUCALCIN"/>
    <property type="match status" value="1"/>
</dbReference>
<dbReference type="PANTHER" id="PTHR10907">
    <property type="entry name" value="REGUCALCIN"/>
    <property type="match status" value="1"/>
</dbReference>
<reference evidence="3 4" key="1">
    <citation type="submission" date="2021-03" db="EMBL/GenBank/DDBJ databases">
        <authorList>
            <person name="So Y."/>
        </authorList>
    </citation>
    <scope>NUCLEOTIDE SEQUENCE [LARGE SCALE GENOMIC DNA]</scope>
    <source>
        <strain evidence="3 4">SSH11</strain>
    </source>
</reference>
<comment type="caution">
    <text evidence="3">The sequence shown here is derived from an EMBL/GenBank/DDBJ whole genome shotgun (WGS) entry which is preliminary data.</text>
</comment>
<dbReference type="Gene3D" id="2.120.10.30">
    <property type="entry name" value="TolB, C-terminal domain"/>
    <property type="match status" value="1"/>
</dbReference>
<name>A0ABS4A928_9PROT</name>
<accession>A0ABS4A928</accession>
<gene>
    <name evidence="3" type="ORF">J8J14_01835</name>
</gene>
<comment type="similarity">
    <text evidence="1">Belongs to the SMP-30/CGR1 family.</text>
</comment>
<dbReference type="InterPro" id="IPR011042">
    <property type="entry name" value="6-blade_b-propeller_TolB-like"/>
</dbReference>
<keyword evidence="4" id="KW-1185">Reference proteome</keyword>
<organism evidence="3 4">
    <name type="scientific">Pararoseomonas baculiformis</name>
    <dbReference type="NCBI Taxonomy" id="2820812"/>
    <lineage>
        <taxon>Bacteria</taxon>
        <taxon>Pseudomonadati</taxon>
        <taxon>Pseudomonadota</taxon>
        <taxon>Alphaproteobacteria</taxon>
        <taxon>Acetobacterales</taxon>
        <taxon>Acetobacteraceae</taxon>
        <taxon>Pararoseomonas</taxon>
    </lineage>
</organism>
<dbReference type="PRINTS" id="PR01790">
    <property type="entry name" value="SMP30FAMILY"/>
</dbReference>
<dbReference type="InterPro" id="IPR013658">
    <property type="entry name" value="SGL"/>
</dbReference>
<sequence length="295" mass="32705">MPKLPQPEIEVAHQGGDLVGECPMWHPVEQRLYWVDTRRPSLQRLETDGTARRWPMPSNIGSYVFRQGGGVLAGLKQGFATIDLETGAITPVLDPEPDRPENRLNDGRCDRRGRYWCGSRDPGDENPGGSLYRLDPGFSCERMDTGFIVSNGMAFSPDDRTLIFGDSRGETMWRYDLDMESGRISNKRVFLSTAGLPWRVDGATFDAEGYYWCALIGDGAVGRFDPEGRLDRIVRLPVSHPTMCNFGGPDLDVLYVTSGTVFLNEVERARQPLAGAVFALRGLGVRGVPEPFFAG</sequence>
<evidence type="ECO:0000256" key="1">
    <source>
        <dbReference type="ARBA" id="ARBA00008853"/>
    </source>
</evidence>
<dbReference type="Pfam" id="PF08450">
    <property type="entry name" value="SGL"/>
    <property type="match status" value="1"/>
</dbReference>
<dbReference type="Proteomes" id="UP000681594">
    <property type="component" value="Unassembled WGS sequence"/>
</dbReference>